<dbReference type="RefSeq" id="WP_073288480.1">
    <property type="nucleotide sequence ID" value="NZ_FRCP01000013.1"/>
</dbReference>
<dbReference type="Proteomes" id="UP000184038">
    <property type="component" value="Unassembled WGS sequence"/>
</dbReference>
<accession>A0A1M7KC77</accession>
<organism evidence="1 2">
    <name type="scientific">Anaerosporobacter mobilis DSM 15930</name>
    <dbReference type="NCBI Taxonomy" id="1120996"/>
    <lineage>
        <taxon>Bacteria</taxon>
        <taxon>Bacillati</taxon>
        <taxon>Bacillota</taxon>
        <taxon>Clostridia</taxon>
        <taxon>Lachnospirales</taxon>
        <taxon>Lachnospiraceae</taxon>
        <taxon>Anaerosporobacter</taxon>
    </lineage>
</organism>
<keyword evidence="2" id="KW-1185">Reference proteome</keyword>
<protein>
    <recommendedName>
        <fullName evidence="3">Peptidase_C39 like family protein</fullName>
    </recommendedName>
</protein>
<name>A0A1M7KC77_9FIRM</name>
<sequence>MKNYLYYQTSEYDCGPTTLCNAMRYLYRREELSPELLKAIFMYTLDAYNEKGEVGRHGTSRMAMEFLSSWFNQFGKSKNFPIHSEFLVDNQVYIGQNSRITSCLQQKGVVVVRILLEGDGHYVLLTGLHGGLVGIFDPYDMSDNRDLAFPGVKIVGDKPKKRNRLVRPEIMNSESERSYSLGALNAREAMLIYNTDTRETPDKTIEYMI</sequence>
<dbReference type="STRING" id="1120996.SAMN02746066_02665"/>
<reference evidence="1 2" key="1">
    <citation type="submission" date="2016-11" db="EMBL/GenBank/DDBJ databases">
        <authorList>
            <person name="Jaros S."/>
            <person name="Januszkiewicz K."/>
            <person name="Wedrychowicz H."/>
        </authorList>
    </citation>
    <scope>NUCLEOTIDE SEQUENCE [LARGE SCALE GENOMIC DNA]</scope>
    <source>
        <strain evidence="1 2">DSM 15930</strain>
    </source>
</reference>
<evidence type="ECO:0008006" key="3">
    <source>
        <dbReference type="Google" id="ProtNLM"/>
    </source>
</evidence>
<proteinExistence type="predicted"/>
<evidence type="ECO:0000313" key="1">
    <source>
        <dbReference type="EMBL" id="SHM62895.1"/>
    </source>
</evidence>
<evidence type="ECO:0000313" key="2">
    <source>
        <dbReference type="Proteomes" id="UP000184038"/>
    </source>
</evidence>
<dbReference type="AlphaFoldDB" id="A0A1M7KC77"/>
<dbReference type="Gene3D" id="3.90.70.10">
    <property type="entry name" value="Cysteine proteinases"/>
    <property type="match status" value="1"/>
</dbReference>
<gene>
    <name evidence="1" type="ORF">SAMN02746066_02665</name>
</gene>
<dbReference type="EMBL" id="FRCP01000013">
    <property type="protein sequence ID" value="SHM62895.1"/>
    <property type="molecule type" value="Genomic_DNA"/>
</dbReference>
<dbReference type="OrthoDB" id="5416005at2"/>